<dbReference type="OrthoDB" id="658187at2759"/>
<evidence type="ECO:0000256" key="1">
    <source>
        <dbReference type="SAM" id="MobiDB-lite"/>
    </source>
</evidence>
<evidence type="ECO:0000313" key="4">
    <source>
        <dbReference type="EMBL" id="KAF8406691.1"/>
    </source>
</evidence>
<feature type="compositionally biased region" description="Polar residues" evidence="1">
    <location>
        <begin position="124"/>
        <end position="134"/>
    </location>
</feature>
<dbReference type="Pfam" id="PF04782">
    <property type="entry name" value="DUF632"/>
    <property type="match status" value="1"/>
</dbReference>
<proteinExistence type="predicted"/>
<reference evidence="4 5" key="1">
    <citation type="submission" date="2020-04" db="EMBL/GenBank/DDBJ databases">
        <title>Plant Genome Project.</title>
        <authorList>
            <person name="Zhang R.-G."/>
        </authorList>
    </citation>
    <scope>NUCLEOTIDE SEQUENCE [LARGE SCALE GENOMIC DNA]</scope>
    <source>
        <strain evidence="4">YNK0</strain>
        <tissue evidence="4">Leaf</tissue>
    </source>
</reference>
<evidence type="ECO:0000259" key="3">
    <source>
        <dbReference type="Pfam" id="PF04783"/>
    </source>
</evidence>
<dbReference type="AlphaFoldDB" id="A0A834ZGY6"/>
<dbReference type="PANTHER" id="PTHR21450">
    <property type="entry name" value="PROTEIN ALTERED PHOSPHATE STARVATION RESPONSE 1"/>
    <property type="match status" value="1"/>
</dbReference>
<evidence type="ECO:0000313" key="5">
    <source>
        <dbReference type="Proteomes" id="UP000655225"/>
    </source>
</evidence>
<organism evidence="4 5">
    <name type="scientific">Tetracentron sinense</name>
    <name type="common">Spur-leaf</name>
    <dbReference type="NCBI Taxonomy" id="13715"/>
    <lineage>
        <taxon>Eukaryota</taxon>
        <taxon>Viridiplantae</taxon>
        <taxon>Streptophyta</taxon>
        <taxon>Embryophyta</taxon>
        <taxon>Tracheophyta</taxon>
        <taxon>Spermatophyta</taxon>
        <taxon>Magnoliopsida</taxon>
        <taxon>Trochodendrales</taxon>
        <taxon>Trochodendraceae</taxon>
        <taxon>Tetracentron</taxon>
    </lineage>
</organism>
<feature type="domain" description="DUF630" evidence="3">
    <location>
        <begin position="1"/>
        <end position="57"/>
    </location>
</feature>
<feature type="domain" description="DUF632" evidence="2">
    <location>
        <begin position="378"/>
        <end position="695"/>
    </location>
</feature>
<sequence length="810" mass="91245">MGCASSKLDDLPAVCLCRDRCQFLEEAIQQRYALAEAHVAYIQALKGVGLCLYDSFDQDLGTSIPSLSPVLPLPTRKKGDPLITTTDTSASPLHAAVAYHSHSNSGSHLHFHSDSEDGSLHYSGHSSPMHSNGQFHHDYHDPETLSSIPGGFMTMNYMKNRATPSVTYAQRPMSPEETTVHMGESSYYSYPNPNPNPSSYQQFGYPNYGGFFPYGSSSPPPPPPAAAAPTSASSSKPAPPPPSPPRNSSWDFLNPFDAFERFYPSNTPSRDSKEVRREEGIPDLEDEEYQYEVVKEVHGDEKFVDGVGNYSKMAADEVERGNGGEALYRTRPRPSVAVENEKREYDVHLVDKNVVANEERGNVAAFQARGSPHPRGVYEVMREIQLQFERASESGIEVSKMLEAGKLPYHRKNAVYQVSSKMLHVITPLSVVSSQPSASTSAESSSSAEKSGSIYLDFDEDVGMRSGNLSSTLQKLSMWEKKLYDEVKAEEKMRIIHERKCRRLKRLNERGSEADKIDSTRTLIRTLSTKIRIAIQVVDKISIKINKLRDEELWPQINELIQGLVRMWKVMLECHRNQFQAIAEAKSLDVIAFNKKFDDAHLEALVQLGQELMNWISSFSSWIGSQKGFVRALNSWLLKCIFYEPEETPDGIAPFSPGRIGAPPVFVICNHWSQAMERISEKEVVDAMRVFSVSVFQLWQQKVGMRQRMITNRDLESKSKTLERGEQKIQKAMQALDKKMVLVYGEGSWFPIHGQIVNQSETINISILQSGLKQIFETMERFTTNSMQVYEELWARSEEDRLARENAKVP</sequence>
<dbReference type="InterPro" id="IPR006868">
    <property type="entry name" value="DUF630"/>
</dbReference>
<feature type="compositionally biased region" description="Low complexity" evidence="1">
    <location>
        <begin position="227"/>
        <end position="236"/>
    </location>
</feature>
<dbReference type="Proteomes" id="UP000655225">
    <property type="component" value="Unassembled WGS sequence"/>
</dbReference>
<dbReference type="OMA" id="PIEYEVH"/>
<accession>A0A834ZGY6</accession>
<keyword evidence="5" id="KW-1185">Reference proteome</keyword>
<feature type="region of interest" description="Disordered" evidence="1">
    <location>
        <begin position="216"/>
        <end position="251"/>
    </location>
</feature>
<dbReference type="EMBL" id="JABCRI010000005">
    <property type="protein sequence ID" value="KAF8406691.1"/>
    <property type="molecule type" value="Genomic_DNA"/>
</dbReference>
<protein>
    <submittedName>
        <fullName evidence="4">Uncharacterized protein</fullName>
    </submittedName>
</protein>
<comment type="caution">
    <text evidence="4">The sequence shown here is derived from an EMBL/GenBank/DDBJ whole genome shotgun (WGS) entry which is preliminary data.</text>
</comment>
<gene>
    <name evidence="4" type="ORF">HHK36_008782</name>
</gene>
<dbReference type="InterPro" id="IPR006867">
    <property type="entry name" value="DUF632"/>
</dbReference>
<feature type="region of interest" description="Disordered" evidence="1">
    <location>
        <begin position="106"/>
        <end position="137"/>
    </location>
</feature>
<feature type="compositionally biased region" description="Low complexity" evidence="1">
    <location>
        <begin position="185"/>
        <end position="202"/>
    </location>
</feature>
<dbReference type="PANTHER" id="PTHR21450:SF41">
    <property type="entry name" value="RNA POLYMERASE SUBUNIT BETA, PUTATIVE (DUF630 AND DUF632)-RELATED"/>
    <property type="match status" value="1"/>
</dbReference>
<name>A0A834ZGY6_TETSI</name>
<feature type="region of interest" description="Disordered" evidence="1">
    <location>
        <begin position="172"/>
        <end position="202"/>
    </location>
</feature>
<dbReference type="Pfam" id="PF04783">
    <property type="entry name" value="DUF630"/>
    <property type="match status" value="1"/>
</dbReference>
<evidence type="ECO:0000259" key="2">
    <source>
        <dbReference type="Pfam" id="PF04782"/>
    </source>
</evidence>